<comment type="caution">
    <text evidence="1">The sequence shown here is derived from an EMBL/GenBank/DDBJ whole genome shotgun (WGS) entry which is preliminary data.</text>
</comment>
<name>A0ACA9MW47_9GLOM</name>
<evidence type="ECO:0000313" key="1">
    <source>
        <dbReference type="EMBL" id="CAG8617927.1"/>
    </source>
</evidence>
<sequence>CGHTLYHNCLEKSNRDKQKTCPICFVDNERLVLAKVQNIDMTEAVEGE</sequence>
<dbReference type="Proteomes" id="UP000789860">
    <property type="component" value="Unassembled WGS sequence"/>
</dbReference>
<evidence type="ECO:0000313" key="2">
    <source>
        <dbReference type="Proteomes" id="UP000789860"/>
    </source>
</evidence>
<keyword evidence="2" id="KW-1185">Reference proteome</keyword>
<organism evidence="1 2">
    <name type="scientific">Scutellospora calospora</name>
    <dbReference type="NCBI Taxonomy" id="85575"/>
    <lineage>
        <taxon>Eukaryota</taxon>
        <taxon>Fungi</taxon>
        <taxon>Fungi incertae sedis</taxon>
        <taxon>Mucoromycota</taxon>
        <taxon>Glomeromycotina</taxon>
        <taxon>Glomeromycetes</taxon>
        <taxon>Diversisporales</taxon>
        <taxon>Gigasporaceae</taxon>
        <taxon>Scutellospora</taxon>
    </lineage>
</organism>
<proteinExistence type="predicted"/>
<protein>
    <submittedName>
        <fullName evidence="1">7245_t:CDS:1</fullName>
    </submittedName>
</protein>
<accession>A0ACA9MW47</accession>
<reference evidence="1" key="1">
    <citation type="submission" date="2021-06" db="EMBL/GenBank/DDBJ databases">
        <authorList>
            <person name="Kallberg Y."/>
            <person name="Tangrot J."/>
            <person name="Rosling A."/>
        </authorList>
    </citation>
    <scope>NUCLEOTIDE SEQUENCE</scope>
    <source>
        <strain evidence="1">AU212A</strain>
    </source>
</reference>
<feature type="non-terminal residue" evidence="1">
    <location>
        <position position="48"/>
    </location>
</feature>
<dbReference type="EMBL" id="CAJVPM010017076">
    <property type="protein sequence ID" value="CAG8617927.1"/>
    <property type="molecule type" value="Genomic_DNA"/>
</dbReference>
<gene>
    <name evidence="1" type="ORF">SCALOS_LOCUS7545</name>
</gene>
<feature type="non-terminal residue" evidence="1">
    <location>
        <position position="1"/>
    </location>
</feature>